<sequence length="290" mass="31948">MQTASVSPVTSGATRISGQSPGAESHQASTETVPADVYAMYGPEPSAGHPASDADQADVGQAQTESPIPDPEPPQPEVLDAGPEQEAKPPDRIDQLFIRMQVNYGHIWSSRFGSAELMRAGKAEWGNALARCSDERLEIGVNRCFAEYDKAPSMTEFVRCCLPTPEEFGLPDSEDAYREVCCKAHNPNHPEVIANWSHPAVYLAGKATGWHDLQCGLSGVRNRFDKHYLQLCRQVMSGARLTIPQPREKALEQHQNGRSVRTEHEKRTAQSYLDQLKSQLGMRHGNTSQD</sequence>
<accession>A0A839IMR9</accession>
<keyword evidence="3" id="KW-1185">Reference proteome</keyword>
<dbReference type="RefSeq" id="WP_182807589.1">
    <property type="nucleotide sequence ID" value="NZ_JACJFM010000004.1"/>
</dbReference>
<dbReference type="GO" id="GO:0006270">
    <property type="term" value="P:DNA replication initiation"/>
    <property type="evidence" value="ECO:0007669"/>
    <property type="project" value="InterPro"/>
</dbReference>
<evidence type="ECO:0000313" key="3">
    <source>
        <dbReference type="Proteomes" id="UP000565262"/>
    </source>
</evidence>
<feature type="region of interest" description="Disordered" evidence="1">
    <location>
        <begin position="1"/>
        <end position="89"/>
    </location>
</feature>
<organism evidence="2 3">
    <name type="scientific">Oceanospirillum sediminis</name>
    <dbReference type="NCBI Taxonomy" id="2760088"/>
    <lineage>
        <taxon>Bacteria</taxon>
        <taxon>Pseudomonadati</taxon>
        <taxon>Pseudomonadota</taxon>
        <taxon>Gammaproteobacteria</taxon>
        <taxon>Oceanospirillales</taxon>
        <taxon>Oceanospirillaceae</taxon>
        <taxon>Oceanospirillum</taxon>
    </lineage>
</organism>
<feature type="compositionally biased region" description="Polar residues" evidence="1">
    <location>
        <begin position="1"/>
        <end position="32"/>
    </location>
</feature>
<dbReference type="Proteomes" id="UP000565262">
    <property type="component" value="Unassembled WGS sequence"/>
</dbReference>
<dbReference type="AlphaFoldDB" id="A0A839IMR9"/>
<evidence type="ECO:0000313" key="2">
    <source>
        <dbReference type="EMBL" id="MBB1485799.1"/>
    </source>
</evidence>
<dbReference type="InterPro" id="IPR009731">
    <property type="entry name" value="P-like"/>
</dbReference>
<reference evidence="2 3" key="1">
    <citation type="submission" date="2020-08" db="EMBL/GenBank/DDBJ databases">
        <title>Oceanospirillum sp. nov. isolated from marine sediment.</title>
        <authorList>
            <person name="Ji X."/>
        </authorList>
    </citation>
    <scope>NUCLEOTIDE SEQUENCE [LARGE SCALE GENOMIC DNA]</scope>
    <source>
        <strain evidence="2 3">D5</strain>
    </source>
</reference>
<comment type="caution">
    <text evidence="2">The sequence shown here is derived from an EMBL/GenBank/DDBJ whole genome shotgun (WGS) entry which is preliminary data.</text>
</comment>
<gene>
    <name evidence="2" type="ORF">H4O21_04130</name>
</gene>
<dbReference type="EMBL" id="JACJFM010000004">
    <property type="protein sequence ID" value="MBB1485799.1"/>
    <property type="molecule type" value="Genomic_DNA"/>
</dbReference>
<name>A0A839IMR9_9GAMM</name>
<evidence type="ECO:0000256" key="1">
    <source>
        <dbReference type="SAM" id="MobiDB-lite"/>
    </source>
</evidence>
<dbReference type="Pfam" id="PF06992">
    <property type="entry name" value="Phage_lambda_P"/>
    <property type="match status" value="1"/>
</dbReference>
<proteinExistence type="predicted"/>
<evidence type="ECO:0008006" key="4">
    <source>
        <dbReference type="Google" id="ProtNLM"/>
    </source>
</evidence>
<protein>
    <recommendedName>
        <fullName evidence="4">Replication protein P</fullName>
    </recommendedName>
</protein>